<evidence type="ECO:0000256" key="8">
    <source>
        <dbReference type="SAM" id="Phobius"/>
    </source>
</evidence>
<evidence type="ECO:0000259" key="9">
    <source>
        <dbReference type="PROSITE" id="PS50850"/>
    </source>
</evidence>
<feature type="transmembrane region" description="Helical" evidence="8">
    <location>
        <begin position="259"/>
        <end position="280"/>
    </location>
</feature>
<keyword evidence="3 7" id="KW-0813">Transport</keyword>
<evidence type="ECO:0000256" key="5">
    <source>
        <dbReference type="ARBA" id="ARBA00022989"/>
    </source>
</evidence>
<evidence type="ECO:0000256" key="2">
    <source>
        <dbReference type="ARBA" id="ARBA00010992"/>
    </source>
</evidence>
<dbReference type="PANTHER" id="PTHR48022:SF80">
    <property type="entry name" value="SUGAR TRANSPORTER, PUTATIVE (AFU_ORTHOLOGUE AFUA_3G12170)-RELATED"/>
    <property type="match status" value="1"/>
</dbReference>
<dbReference type="GO" id="GO:0005351">
    <property type="term" value="F:carbohydrate:proton symporter activity"/>
    <property type="evidence" value="ECO:0007669"/>
    <property type="project" value="TreeGrafter"/>
</dbReference>
<feature type="transmembrane region" description="Helical" evidence="8">
    <location>
        <begin position="426"/>
        <end position="446"/>
    </location>
</feature>
<comment type="subcellular location">
    <subcellularLocation>
        <location evidence="1">Membrane</location>
        <topology evidence="1">Multi-pass membrane protein</topology>
    </subcellularLocation>
</comment>
<evidence type="ECO:0000256" key="4">
    <source>
        <dbReference type="ARBA" id="ARBA00022692"/>
    </source>
</evidence>
<evidence type="ECO:0000313" key="11">
    <source>
        <dbReference type="Proteomes" id="UP000308549"/>
    </source>
</evidence>
<dbReference type="PROSITE" id="PS00216">
    <property type="entry name" value="SUGAR_TRANSPORT_1"/>
    <property type="match status" value="1"/>
</dbReference>
<dbReference type="SUPFAM" id="SSF103473">
    <property type="entry name" value="MFS general substrate transporter"/>
    <property type="match status" value="1"/>
</dbReference>
<dbReference type="PROSITE" id="PS50850">
    <property type="entry name" value="MFS"/>
    <property type="match status" value="1"/>
</dbReference>
<dbReference type="Proteomes" id="UP000308549">
    <property type="component" value="Unassembled WGS sequence"/>
</dbReference>
<feature type="transmembrane region" description="Helical" evidence="8">
    <location>
        <begin position="170"/>
        <end position="191"/>
    </location>
</feature>
<evidence type="ECO:0000256" key="6">
    <source>
        <dbReference type="ARBA" id="ARBA00023136"/>
    </source>
</evidence>
<dbReference type="InterPro" id="IPR003663">
    <property type="entry name" value="Sugar/inositol_transpt"/>
</dbReference>
<accession>A0A4U0TNN3</accession>
<dbReference type="FunFam" id="1.20.1250.20:FF:000090">
    <property type="entry name" value="MFS sugar transporter, putative"/>
    <property type="match status" value="1"/>
</dbReference>
<evidence type="ECO:0000313" key="10">
    <source>
        <dbReference type="EMBL" id="TKA23365.1"/>
    </source>
</evidence>
<keyword evidence="11" id="KW-1185">Reference proteome</keyword>
<feature type="transmembrane region" description="Helical" evidence="8">
    <location>
        <begin position="136"/>
        <end position="158"/>
    </location>
</feature>
<organism evidence="10 11">
    <name type="scientific">Salinomyces thailandicus</name>
    <dbReference type="NCBI Taxonomy" id="706561"/>
    <lineage>
        <taxon>Eukaryota</taxon>
        <taxon>Fungi</taxon>
        <taxon>Dikarya</taxon>
        <taxon>Ascomycota</taxon>
        <taxon>Pezizomycotina</taxon>
        <taxon>Dothideomycetes</taxon>
        <taxon>Dothideomycetidae</taxon>
        <taxon>Mycosphaerellales</taxon>
        <taxon>Teratosphaeriaceae</taxon>
        <taxon>Salinomyces</taxon>
    </lineage>
</organism>
<feature type="transmembrane region" description="Helical" evidence="8">
    <location>
        <begin position="82"/>
        <end position="102"/>
    </location>
</feature>
<dbReference type="OrthoDB" id="6612291at2759"/>
<keyword evidence="5 8" id="KW-1133">Transmembrane helix</keyword>
<comment type="caution">
    <text evidence="10">The sequence shown here is derived from an EMBL/GenBank/DDBJ whole genome shotgun (WGS) entry which is preliminary data.</text>
</comment>
<feature type="transmembrane region" description="Helical" evidence="8">
    <location>
        <begin position="395"/>
        <end position="414"/>
    </location>
</feature>
<dbReference type="EMBL" id="NAJL01000057">
    <property type="protein sequence ID" value="TKA23365.1"/>
    <property type="molecule type" value="Genomic_DNA"/>
</dbReference>
<sequence length="505" mass="54909">MGKAYNILLATFAATGSFLFGYDQGVMTDVIASNNFLDYFHTFPTSPIIGAINSTFSGGAVFGSLMGGFTMDRLGRKRTVQIGAVIAVVGGLLQCAAVHLSMMLVGRIISGWAIGLMSMSIPVYQAETAHPKIRGLIVGLTQQMIGVGFIVSTWIGYGSHYAGDSSSFQWRFPLAFQVAPALLLLVGMVWLPESPRWLIEIDRNEEGLRTLRKLHYDGSNDAWIESEYSEIRATISAERAITAPGWTVMFKVPQWRNRLVLGTLVQVFTQLTGVNVINYYQTIMYNALGITGGRSVLVAGIYNCIGPITNLLFITLLLDRVGRRKPLLFGATAITLALTIEAALNAPNPDGTRTSLSIAGVSFIFLVTVLFSVSFGPISWVYMSEIMPMQIRGRGCAFATAMGNWLVATLLAQISPIALGEIAWRYYFVFVAWNVVVTIPTVYLFFKETNQRSLEEIDLLFTGGRALGGTLPEALGEEVVQEAVRRGSVAKGGGGATMEEVRSGE</sequence>
<feature type="transmembrane region" description="Helical" evidence="8">
    <location>
        <begin position="108"/>
        <end position="124"/>
    </location>
</feature>
<dbReference type="Gene3D" id="1.20.1250.20">
    <property type="entry name" value="MFS general substrate transporter like domains"/>
    <property type="match status" value="1"/>
</dbReference>
<feature type="domain" description="Major facilitator superfamily (MFS) profile" evidence="9">
    <location>
        <begin position="9"/>
        <end position="450"/>
    </location>
</feature>
<feature type="transmembrane region" description="Helical" evidence="8">
    <location>
        <begin position="327"/>
        <end position="346"/>
    </location>
</feature>
<dbReference type="InterPro" id="IPR036259">
    <property type="entry name" value="MFS_trans_sf"/>
</dbReference>
<dbReference type="AlphaFoldDB" id="A0A4U0TNN3"/>
<dbReference type="InterPro" id="IPR005828">
    <property type="entry name" value="MFS_sugar_transport-like"/>
</dbReference>
<evidence type="ECO:0000256" key="3">
    <source>
        <dbReference type="ARBA" id="ARBA00022448"/>
    </source>
</evidence>
<dbReference type="PANTHER" id="PTHR48022">
    <property type="entry name" value="PLASTIDIC GLUCOSE TRANSPORTER 4"/>
    <property type="match status" value="1"/>
</dbReference>
<dbReference type="InterPro" id="IPR020846">
    <property type="entry name" value="MFS_dom"/>
</dbReference>
<evidence type="ECO:0000256" key="1">
    <source>
        <dbReference type="ARBA" id="ARBA00004141"/>
    </source>
</evidence>
<dbReference type="NCBIfam" id="TIGR00879">
    <property type="entry name" value="SP"/>
    <property type="match status" value="1"/>
</dbReference>
<gene>
    <name evidence="10" type="ORF">B0A50_07573</name>
</gene>
<feature type="transmembrane region" description="Helical" evidence="8">
    <location>
        <begin position="358"/>
        <end position="383"/>
    </location>
</feature>
<dbReference type="Pfam" id="PF00083">
    <property type="entry name" value="Sugar_tr"/>
    <property type="match status" value="1"/>
</dbReference>
<keyword evidence="4 8" id="KW-0812">Transmembrane</keyword>
<reference evidence="10 11" key="1">
    <citation type="submission" date="2017-03" db="EMBL/GenBank/DDBJ databases">
        <title>Genomes of endolithic fungi from Antarctica.</title>
        <authorList>
            <person name="Coleine C."/>
            <person name="Masonjones S."/>
            <person name="Stajich J.E."/>
        </authorList>
    </citation>
    <scope>NUCLEOTIDE SEQUENCE [LARGE SCALE GENOMIC DNA]</scope>
    <source>
        <strain evidence="10 11">CCFEE 6315</strain>
    </source>
</reference>
<comment type="similarity">
    <text evidence="2 7">Belongs to the major facilitator superfamily. Sugar transporter (TC 2.A.1.1) family.</text>
</comment>
<dbReference type="GO" id="GO:0016020">
    <property type="term" value="C:membrane"/>
    <property type="evidence" value="ECO:0007669"/>
    <property type="project" value="UniProtKB-SubCell"/>
</dbReference>
<feature type="transmembrane region" description="Helical" evidence="8">
    <location>
        <begin position="300"/>
        <end position="318"/>
    </location>
</feature>
<name>A0A4U0TNN3_9PEZI</name>
<dbReference type="InterPro" id="IPR050360">
    <property type="entry name" value="MFS_Sugar_Transporters"/>
</dbReference>
<dbReference type="InterPro" id="IPR005829">
    <property type="entry name" value="Sugar_transporter_CS"/>
</dbReference>
<keyword evidence="6 8" id="KW-0472">Membrane</keyword>
<protein>
    <recommendedName>
        <fullName evidence="9">Major facilitator superfamily (MFS) profile domain-containing protein</fullName>
    </recommendedName>
</protein>
<feature type="transmembrane region" description="Helical" evidence="8">
    <location>
        <begin position="48"/>
        <end position="70"/>
    </location>
</feature>
<proteinExistence type="inferred from homology"/>
<dbReference type="PRINTS" id="PR00171">
    <property type="entry name" value="SUGRTRNSPORT"/>
</dbReference>
<evidence type="ECO:0000256" key="7">
    <source>
        <dbReference type="RuleBase" id="RU003346"/>
    </source>
</evidence>